<feature type="domain" description="Putative zinc-finger" evidence="1">
    <location>
        <begin position="21"/>
        <end position="54"/>
    </location>
</feature>
<protein>
    <submittedName>
        <fullName evidence="2">Mycothiol system anti-sigma-R factor</fullName>
    </submittedName>
</protein>
<comment type="caution">
    <text evidence="2">The sequence shown here is derived from an EMBL/GenBank/DDBJ whole genome shotgun (WGS) entry which is preliminary data.</text>
</comment>
<dbReference type="Proteomes" id="UP000295371">
    <property type="component" value="Unassembled WGS sequence"/>
</dbReference>
<keyword evidence="3" id="KW-1185">Reference proteome</keyword>
<accession>A0A4V3ENG2</accession>
<evidence type="ECO:0000313" key="3">
    <source>
        <dbReference type="Proteomes" id="UP000295371"/>
    </source>
</evidence>
<dbReference type="InterPro" id="IPR027383">
    <property type="entry name" value="Znf_put"/>
</dbReference>
<proteinExistence type="predicted"/>
<dbReference type="NCBIfam" id="TIGR03988">
    <property type="entry name" value="antisig_RsrA"/>
    <property type="match status" value="1"/>
</dbReference>
<organism evidence="2 3">
    <name type="scientific">Naumannella halotolerans</name>
    <dbReference type="NCBI Taxonomy" id="993414"/>
    <lineage>
        <taxon>Bacteria</taxon>
        <taxon>Bacillati</taxon>
        <taxon>Actinomycetota</taxon>
        <taxon>Actinomycetes</taxon>
        <taxon>Propionibacteriales</taxon>
        <taxon>Propionibacteriaceae</taxon>
        <taxon>Naumannella</taxon>
    </lineage>
</organism>
<dbReference type="InterPro" id="IPR024020">
    <property type="entry name" value="Anit_sigma_mycothiol_RsrA"/>
</dbReference>
<reference evidence="2 3" key="1">
    <citation type="submission" date="2019-03" db="EMBL/GenBank/DDBJ databases">
        <title>Genomic Encyclopedia of Archaeal and Bacterial Type Strains, Phase II (KMG-II): from individual species to whole genera.</title>
        <authorList>
            <person name="Goeker M."/>
        </authorList>
    </citation>
    <scope>NUCLEOTIDE SEQUENCE [LARGE SCALE GENOMIC DNA]</scope>
    <source>
        <strain evidence="2 3">DSM 24323</strain>
    </source>
</reference>
<name>A0A4V3ENG2_9ACTN</name>
<dbReference type="OrthoDB" id="3267840at2"/>
<dbReference type="EMBL" id="SOAW01000001">
    <property type="protein sequence ID" value="TDT33668.1"/>
    <property type="molecule type" value="Genomic_DNA"/>
</dbReference>
<dbReference type="AlphaFoldDB" id="A0A4V3ENG2"/>
<evidence type="ECO:0000259" key="1">
    <source>
        <dbReference type="Pfam" id="PF13490"/>
    </source>
</evidence>
<sequence>MSVQREGDDEVTGQNNQPVDCERALQQMQEFLDTELETADMDAIREHLTACEPCLENFDAEQALKQLVHRCCGTSEVQAPAALRIKISQRAVFLRD</sequence>
<dbReference type="Pfam" id="PF13490">
    <property type="entry name" value="zf-HC2"/>
    <property type="match status" value="1"/>
</dbReference>
<evidence type="ECO:0000313" key="2">
    <source>
        <dbReference type="EMBL" id="TDT33668.1"/>
    </source>
</evidence>
<dbReference type="RefSeq" id="WP_133754142.1">
    <property type="nucleotide sequence ID" value="NZ_CP171129.1"/>
</dbReference>
<gene>
    <name evidence="2" type="ORF">CLV29_1293</name>
</gene>